<sequence length="137" mass="14998">MTVWRITDGEGGLESGRRASPHYDIVEHDTALLRIAGASASPWLRMAGEIDVSNARDVSRALGGARDRVPGDVHVDLAGVEFVDVAGLRAFTLTARELHARDRMLVLHSVSSHIERLFRLIGWSGTPGLRVHCRPRA</sequence>
<dbReference type="Proteomes" id="UP001501427">
    <property type="component" value="Unassembled WGS sequence"/>
</dbReference>
<dbReference type="InterPro" id="IPR058548">
    <property type="entry name" value="MlaB-like_STAS"/>
</dbReference>
<evidence type="ECO:0000313" key="2">
    <source>
        <dbReference type="EMBL" id="GAA0593879.1"/>
    </source>
</evidence>
<gene>
    <name evidence="3" type="ORF">F4557_005868</name>
    <name evidence="2" type="ORF">GCM10009546_65170</name>
</gene>
<dbReference type="Gene3D" id="3.30.750.24">
    <property type="entry name" value="STAS domain"/>
    <property type="match status" value="1"/>
</dbReference>
<accession>A0A7W7II50</accession>
<evidence type="ECO:0000313" key="3">
    <source>
        <dbReference type="EMBL" id="MBB4777450.1"/>
    </source>
</evidence>
<reference evidence="3 4" key="2">
    <citation type="submission" date="2020-08" db="EMBL/GenBank/DDBJ databases">
        <title>Sequencing the genomes of 1000 actinobacteria strains.</title>
        <authorList>
            <person name="Klenk H.-P."/>
        </authorList>
    </citation>
    <scope>NUCLEOTIDE SEQUENCE [LARGE SCALE GENOMIC DNA]</scope>
    <source>
        <strain evidence="3 4">DSM 44772</strain>
    </source>
</reference>
<feature type="domain" description="STAS" evidence="1">
    <location>
        <begin position="44"/>
        <end position="137"/>
    </location>
</feature>
<dbReference type="PROSITE" id="PS50801">
    <property type="entry name" value="STAS"/>
    <property type="match status" value="1"/>
</dbReference>
<protein>
    <submittedName>
        <fullName evidence="3">Anti-anti-sigma factor</fullName>
    </submittedName>
</protein>
<dbReference type="CDD" id="cd07043">
    <property type="entry name" value="STAS_anti-anti-sigma_factors"/>
    <property type="match status" value="1"/>
</dbReference>
<comment type="caution">
    <text evidence="3">The sequence shown here is derived from an EMBL/GenBank/DDBJ whole genome shotgun (WGS) entry which is preliminary data.</text>
</comment>
<evidence type="ECO:0000313" key="5">
    <source>
        <dbReference type="Proteomes" id="UP001501427"/>
    </source>
</evidence>
<dbReference type="SUPFAM" id="SSF52091">
    <property type="entry name" value="SpoIIaa-like"/>
    <property type="match status" value="1"/>
</dbReference>
<dbReference type="AlphaFoldDB" id="A0A7W7II50"/>
<dbReference type="Pfam" id="PF13466">
    <property type="entry name" value="STAS_2"/>
    <property type="match status" value="1"/>
</dbReference>
<evidence type="ECO:0000313" key="4">
    <source>
        <dbReference type="Proteomes" id="UP000549343"/>
    </source>
</evidence>
<dbReference type="EMBL" id="BAAAHD010000078">
    <property type="protein sequence ID" value="GAA0593879.1"/>
    <property type="molecule type" value="Genomic_DNA"/>
</dbReference>
<proteinExistence type="predicted"/>
<dbReference type="RefSeq" id="WP_184887898.1">
    <property type="nucleotide sequence ID" value="NZ_BAAAHD010000078.1"/>
</dbReference>
<organism evidence="3 4">
    <name type="scientific">Actinomadura livida</name>
    <dbReference type="NCBI Taxonomy" id="79909"/>
    <lineage>
        <taxon>Bacteria</taxon>
        <taxon>Bacillati</taxon>
        <taxon>Actinomycetota</taxon>
        <taxon>Actinomycetes</taxon>
        <taxon>Streptosporangiales</taxon>
        <taxon>Thermomonosporaceae</taxon>
        <taxon>Actinomadura</taxon>
    </lineage>
</organism>
<evidence type="ECO:0000259" key="1">
    <source>
        <dbReference type="PROSITE" id="PS50801"/>
    </source>
</evidence>
<reference evidence="2 5" key="1">
    <citation type="journal article" date="2019" name="Int. J. Syst. Evol. Microbiol.">
        <title>The Global Catalogue of Microorganisms (GCM) 10K type strain sequencing project: providing services to taxonomists for standard genome sequencing and annotation.</title>
        <authorList>
            <consortium name="The Broad Institute Genomics Platform"/>
            <consortium name="The Broad Institute Genome Sequencing Center for Infectious Disease"/>
            <person name="Wu L."/>
            <person name="Ma J."/>
        </authorList>
    </citation>
    <scope>NUCLEOTIDE SEQUENCE [LARGE SCALE GENOMIC DNA]</scope>
    <source>
        <strain evidence="2 5">JCM 10667</strain>
    </source>
</reference>
<dbReference type="Proteomes" id="UP000549343">
    <property type="component" value="Unassembled WGS sequence"/>
</dbReference>
<dbReference type="EMBL" id="JACHMV010000001">
    <property type="protein sequence ID" value="MBB4777450.1"/>
    <property type="molecule type" value="Genomic_DNA"/>
</dbReference>
<name>A0A7W7II50_9ACTN</name>
<reference evidence="2" key="3">
    <citation type="submission" date="2023-12" db="EMBL/GenBank/DDBJ databases">
        <authorList>
            <person name="Sun Q."/>
            <person name="Inoue M."/>
        </authorList>
    </citation>
    <scope>NUCLEOTIDE SEQUENCE</scope>
    <source>
        <strain evidence="2">JCM 10667</strain>
    </source>
</reference>
<keyword evidence="5" id="KW-1185">Reference proteome</keyword>
<dbReference type="InterPro" id="IPR036513">
    <property type="entry name" value="STAS_dom_sf"/>
</dbReference>
<dbReference type="InterPro" id="IPR002645">
    <property type="entry name" value="STAS_dom"/>
</dbReference>